<gene>
    <name evidence="1" type="primary">casA</name>
    <name evidence="1" type="ORF">IIE05_06610</name>
</gene>
<organism evidence="1 2">
    <name type="scientific">Geobacter anodireducens</name>
    <dbReference type="NCBI Taxonomy" id="1340425"/>
    <lineage>
        <taxon>Bacteria</taxon>
        <taxon>Pseudomonadati</taxon>
        <taxon>Thermodesulfobacteriota</taxon>
        <taxon>Desulfuromonadia</taxon>
        <taxon>Geobacterales</taxon>
        <taxon>Geobacteraceae</taxon>
        <taxon>Geobacter</taxon>
    </lineage>
</organism>
<name>A0ABR9NTQ4_9BACT</name>
<evidence type="ECO:0000313" key="2">
    <source>
        <dbReference type="Proteomes" id="UP000618926"/>
    </source>
</evidence>
<dbReference type="EMBL" id="JADBFD010000007">
    <property type="protein sequence ID" value="MBE2887638.1"/>
    <property type="molecule type" value="Genomic_DNA"/>
</dbReference>
<sequence length="506" mass="56228">MNLLTDAWIPVRPLPAGAACKLTLRQLLCEDGRWELCLPRDDMELAALQLLICMTQVFFPPQNTAALKQRIVAPLPLDEFESGCAPYREWFRLDHPDFPFMQVRNVSAKDPTPMDKLLAGLTGATNSCFVNEPRLGACLCGGCTAIALFNQSSNAPSFGGGFKGSLRGGAPVTTLVQGEHLRQTVWLNVLSEERLTQIIPWHHATRSQQPTWVAPIKAGETIPSQAIGVLRGLFWQPGHLELMPPQGEQACICCGFVEKQVYAGFNKAKFNYTIDGLWPHPHGPRISSVKKGEREEKFVSFTTSAPAWTHLSRFVVQRQTTNSKEEGQEPAAVVWQAQGLLNKLRLTVGGYRNNQASILERRHELIFLNDGWSGHTNVVHTLVGQAAGYRDALNKALFVFSTGFKEVKGAGVKVHELAKEQFYRRSEDTVLDTLARIDFEQAAQALLAMGEELHGIVVELFNESVAPYRNDPELIRTTAVARKTLYKHLNALKPQRDGRRDDGTNA</sequence>
<dbReference type="NCBIfam" id="TIGR02547">
    <property type="entry name" value="casA_cse1"/>
    <property type="match status" value="1"/>
</dbReference>
<dbReference type="Pfam" id="PF09481">
    <property type="entry name" value="CRISPR_Cse1"/>
    <property type="match status" value="1"/>
</dbReference>
<dbReference type="CDD" id="cd09669">
    <property type="entry name" value="Cse1_I-E"/>
    <property type="match status" value="1"/>
</dbReference>
<dbReference type="InterPro" id="IPR013381">
    <property type="entry name" value="CRISPR-assoc_prot_Cse1"/>
</dbReference>
<evidence type="ECO:0000313" key="1">
    <source>
        <dbReference type="EMBL" id="MBE2887638.1"/>
    </source>
</evidence>
<reference evidence="1 2" key="1">
    <citation type="submission" date="2020-10" db="EMBL/GenBank/DDBJ databases">
        <title>Investigation of anaerobic biodegradation of phenanthrene by a sulfate-dependent Geobacter anodireducens strain PheS2.</title>
        <authorList>
            <person name="Zhang Z."/>
        </authorList>
    </citation>
    <scope>NUCLEOTIDE SEQUENCE [LARGE SCALE GENOMIC DNA]</scope>
    <source>
        <strain evidence="1 2">PheS2</strain>
    </source>
</reference>
<dbReference type="Proteomes" id="UP000618926">
    <property type="component" value="Unassembled WGS sequence"/>
</dbReference>
<dbReference type="NCBIfam" id="NF007247">
    <property type="entry name" value="PRK09693.1"/>
    <property type="match status" value="1"/>
</dbReference>
<keyword evidence="2" id="KW-1185">Reference proteome</keyword>
<dbReference type="RefSeq" id="WP_192905321.1">
    <property type="nucleotide sequence ID" value="NZ_JADBFD010000007.1"/>
</dbReference>
<protein>
    <submittedName>
        <fullName evidence="1">Type I-E CRISPR-associated protein Cse1/CasA</fullName>
    </submittedName>
</protein>
<comment type="caution">
    <text evidence="1">The sequence shown here is derived from an EMBL/GenBank/DDBJ whole genome shotgun (WGS) entry which is preliminary data.</text>
</comment>
<proteinExistence type="predicted"/>
<accession>A0ABR9NTQ4</accession>